<comment type="similarity">
    <text evidence="3 8">Belongs to the inositol monophosphatase superfamily.</text>
</comment>
<evidence type="ECO:0000256" key="3">
    <source>
        <dbReference type="ARBA" id="ARBA00009759"/>
    </source>
</evidence>
<evidence type="ECO:0000256" key="8">
    <source>
        <dbReference type="RuleBase" id="RU364068"/>
    </source>
</evidence>
<dbReference type="PANTHER" id="PTHR20854:SF4">
    <property type="entry name" value="INOSITOL-1-MONOPHOSPHATASE-RELATED"/>
    <property type="match status" value="1"/>
</dbReference>
<dbReference type="InterPro" id="IPR020583">
    <property type="entry name" value="Inositol_monoP_metal-BS"/>
</dbReference>
<gene>
    <name evidence="9" type="ORF">H5V45_02680</name>
</gene>
<dbReference type="GO" id="GO:0007165">
    <property type="term" value="P:signal transduction"/>
    <property type="evidence" value="ECO:0007669"/>
    <property type="project" value="TreeGrafter"/>
</dbReference>
<dbReference type="InterPro" id="IPR033942">
    <property type="entry name" value="IMPase"/>
</dbReference>
<dbReference type="CDD" id="cd01639">
    <property type="entry name" value="IMPase"/>
    <property type="match status" value="1"/>
</dbReference>
<dbReference type="PRINTS" id="PR00377">
    <property type="entry name" value="IMPHPHTASES"/>
</dbReference>
<organism evidence="9 10">
    <name type="scientific">Nocardioides luti</name>
    <dbReference type="NCBI Taxonomy" id="2761101"/>
    <lineage>
        <taxon>Bacteria</taxon>
        <taxon>Bacillati</taxon>
        <taxon>Actinomycetota</taxon>
        <taxon>Actinomycetes</taxon>
        <taxon>Propionibacteriales</taxon>
        <taxon>Nocardioidaceae</taxon>
        <taxon>Nocardioides</taxon>
    </lineage>
</organism>
<keyword evidence="10" id="KW-1185">Reference proteome</keyword>
<evidence type="ECO:0000256" key="5">
    <source>
        <dbReference type="ARBA" id="ARBA00022801"/>
    </source>
</evidence>
<dbReference type="PROSITE" id="PS00630">
    <property type="entry name" value="IMP_2"/>
    <property type="match status" value="1"/>
</dbReference>
<dbReference type="GO" id="GO:0046872">
    <property type="term" value="F:metal ion binding"/>
    <property type="evidence" value="ECO:0007669"/>
    <property type="project" value="UniProtKB-KW"/>
</dbReference>
<proteinExistence type="inferred from homology"/>
<keyword evidence="4 7" id="KW-0479">Metal-binding</keyword>
<feature type="binding site" evidence="7">
    <location>
        <position position="87"/>
    </location>
    <ligand>
        <name>Mg(2+)</name>
        <dbReference type="ChEBI" id="CHEBI:18420"/>
        <label>1</label>
        <note>catalytic</note>
    </ligand>
</feature>
<dbReference type="Gene3D" id="3.30.540.10">
    <property type="entry name" value="Fructose-1,6-Bisphosphatase, subunit A, domain 1"/>
    <property type="match status" value="1"/>
</dbReference>
<keyword evidence="6 7" id="KW-0460">Magnesium</keyword>
<dbReference type="PROSITE" id="PS00629">
    <property type="entry name" value="IMP_1"/>
    <property type="match status" value="1"/>
</dbReference>
<dbReference type="PANTHER" id="PTHR20854">
    <property type="entry name" value="INOSITOL MONOPHOSPHATASE"/>
    <property type="match status" value="1"/>
</dbReference>
<dbReference type="GO" id="GO:0046854">
    <property type="term" value="P:phosphatidylinositol phosphate biosynthetic process"/>
    <property type="evidence" value="ECO:0007669"/>
    <property type="project" value="InterPro"/>
</dbReference>
<evidence type="ECO:0000256" key="6">
    <source>
        <dbReference type="ARBA" id="ARBA00022842"/>
    </source>
</evidence>
<dbReference type="AlphaFoldDB" id="A0A7X0VAK2"/>
<dbReference type="Gene3D" id="3.40.190.80">
    <property type="match status" value="1"/>
</dbReference>
<sequence>MRTVSVELARIALDVARRAAELVRGPAAHGVTVAATKSSEVDVVTEADRASEELIRRLIGEQRPDDAFLGEEGDDVAGSTGVRWIVDPIDGTVNFLYGLPQYAVSIAAEVDGTVVAGVVLNAATGTEYVAWLDADARDPGAGTATRDGDAIVVRAPAPLGQRLVGTGFNYDAGLREIQARAMVSLLPRVRDIRRLGSCALDLCHVAEGSLDAYVEEGVNLWDHAAGALVARVAGATTELTVGAGGKHLLMCAPAHGFDEFREAVREAGFLGSDAPLARE</sequence>
<comment type="catalytic activity">
    <reaction evidence="1 8">
        <text>a myo-inositol phosphate + H2O = myo-inositol + phosphate</text>
        <dbReference type="Rhea" id="RHEA:24056"/>
        <dbReference type="ChEBI" id="CHEBI:15377"/>
        <dbReference type="ChEBI" id="CHEBI:17268"/>
        <dbReference type="ChEBI" id="CHEBI:43474"/>
        <dbReference type="ChEBI" id="CHEBI:84139"/>
        <dbReference type="EC" id="3.1.3.25"/>
    </reaction>
</comment>
<accession>A0A7X0VAK2</accession>
<evidence type="ECO:0000313" key="10">
    <source>
        <dbReference type="Proteomes" id="UP000523955"/>
    </source>
</evidence>
<dbReference type="Pfam" id="PF00459">
    <property type="entry name" value="Inositol_P"/>
    <property type="match status" value="1"/>
</dbReference>
<dbReference type="GO" id="GO:0008934">
    <property type="term" value="F:inositol monophosphate 1-phosphatase activity"/>
    <property type="evidence" value="ECO:0007669"/>
    <property type="project" value="InterPro"/>
</dbReference>
<comment type="caution">
    <text evidence="9">The sequence shown here is derived from an EMBL/GenBank/DDBJ whole genome shotgun (WGS) entry which is preliminary data.</text>
</comment>
<dbReference type="Proteomes" id="UP000523955">
    <property type="component" value="Unassembled WGS sequence"/>
</dbReference>
<dbReference type="EC" id="3.1.3.25" evidence="8"/>
<dbReference type="InterPro" id="IPR020550">
    <property type="entry name" value="Inositol_monophosphatase_CS"/>
</dbReference>
<evidence type="ECO:0000256" key="2">
    <source>
        <dbReference type="ARBA" id="ARBA00001946"/>
    </source>
</evidence>
<protein>
    <recommendedName>
        <fullName evidence="8">Inositol-1-monophosphatase</fullName>
        <ecNumber evidence="8">3.1.3.25</ecNumber>
    </recommendedName>
</protein>
<feature type="binding site" evidence="7">
    <location>
        <position position="222"/>
    </location>
    <ligand>
        <name>Mg(2+)</name>
        <dbReference type="ChEBI" id="CHEBI:18420"/>
        <label>1</label>
        <note>catalytic</note>
    </ligand>
</feature>
<dbReference type="SUPFAM" id="SSF56655">
    <property type="entry name" value="Carbohydrate phosphatase"/>
    <property type="match status" value="1"/>
</dbReference>
<evidence type="ECO:0000256" key="1">
    <source>
        <dbReference type="ARBA" id="ARBA00001033"/>
    </source>
</evidence>
<evidence type="ECO:0000313" key="9">
    <source>
        <dbReference type="EMBL" id="MBB6626218.1"/>
    </source>
</evidence>
<dbReference type="GO" id="GO:0006020">
    <property type="term" value="P:inositol metabolic process"/>
    <property type="evidence" value="ECO:0007669"/>
    <property type="project" value="TreeGrafter"/>
</dbReference>
<keyword evidence="5 8" id="KW-0378">Hydrolase</keyword>
<dbReference type="EMBL" id="JACKXE010000001">
    <property type="protein sequence ID" value="MBB6626218.1"/>
    <property type="molecule type" value="Genomic_DNA"/>
</dbReference>
<dbReference type="InterPro" id="IPR000760">
    <property type="entry name" value="Inositol_monophosphatase-like"/>
</dbReference>
<feature type="binding site" evidence="7">
    <location>
        <position position="89"/>
    </location>
    <ligand>
        <name>Mg(2+)</name>
        <dbReference type="ChEBI" id="CHEBI:18420"/>
        <label>1</label>
        <note>catalytic</note>
    </ligand>
</feature>
<feature type="binding site" evidence="7">
    <location>
        <position position="71"/>
    </location>
    <ligand>
        <name>Mg(2+)</name>
        <dbReference type="ChEBI" id="CHEBI:18420"/>
        <label>1</label>
        <note>catalytic</note>
    </ligand>
</feature>
<comment type="cofactor">
    <cofactor evidence="2 7 8">
        <name>Mg(2+)</name>
        <dbReference type="ChEBI" id="CHEBI:18420"/>
    </cofactor>
</comment>
<reference evidence="9 10" key="1">
    <citation type="submission" date="2020-08" db="EMBL/GenBank/DDBJ databases">
        <authorList>
            <person name="Seo M.-J."/>
        </authorList>
    </citation>
    <scope>NUCLEOTIDE SEQUENCE [LARGE SCALE GENOMIC DNA]</scope>
    <source>
        <strain evidence="9 10">KIGAM211</strain>
    </source>
</reference>
<evidence type="ECO:0000256" key="4">
    <source>
        <dbReference type="ARBA" id="ARBA00022723"/>
    </source>
</evidence>
<evidence type="ECO:0000256" key="7">
    <source>
        <dbReference type="PIRSR" id="PIRSR600760-2"/>
    </source>
</evidence>
<name>A0A7X0VAK2_9ACTN</name>
<feature type="binding site" evidence="7">
    <location>
        <position position="90"/>
    </location>
    <ligand>
        <name>Mg(2+)</name>
        <dbReference type="ChEBI" id="CHEBI:18420"/>
        <label>2</label>
    </ligand>
</feature>